<gene>
    <name evidence="2" type="ORF">Taro_035950</name>
</gene>
<evidence type="ECO:0000313" key="2">
    <source>
        <dbReference type="EMBL" id="MQM03176.1"/>
    </source>
</evidence>
<evidence type="ECO:0000313" key="3">
    <source>
        <dbReference type="Proteomes" id="UP000652761"/>
    </source>
</evidence>
<dbReference type="Proteomes" id="UP000652761">
    <property type="component" value="Unassembled WGS sequence"/>
</dbReference>
<keyword evidence="3" id="KW-1185">Reference proteome</keyword>
<comment type="caution">
    <text evidence="2">The sequence shown here is derived from an EMBL/GenBank/DDBJ whole genome shotgun (WGS) entry which is preliminary data.</text>
</comment>
<organism evidence="2 3">
    <name type="scientific">Colocasia esculenta</name>
    <name type="common">Wild taro</name>
    <name type="synonym">Arum esculentum</name>
    <dbReference type="NCBI Taxonomy" id="4460"/>
    <lineage>
        <taxon>Eukaryota</taxon>
        <taxon>Viridiplantae</taxon>
        <taxon>Streptophyta</taxon>
        <taxon>Embryophyta</taxon>
        <taxon>Tracheophyta</taxon>
        <taxon>Spermatophyta</taxon>
        <taxon>Magnoliopsida</taxon>
        <taxon>Liliopsida</taxon>
        <taxon>Araceae</taxon>
        <taxon>Aroideae</taxon>
        <taxon>Colocasieae</taxon>
        <taxon>Colocasia</taxon>
    </lineage>
</organism>
<proteinExistence type="predicted"/>
<sequence>MHSWQPKSVPNYEGRFSNASHTQKEEEILKNRKPNMPIPKPSFPSYNRTPKHHGYLNTLHPNPRNEFRTCYGRVEELLVAEELWNDHKKPFFFPFSSAATCTNHPLEVDQRFHVERFV</sequence>
<name>A0A843W5B4_COLES</name>
<evidence type="ECO:0000256" key="1">
    <source>
        <dbReference type="SAM" id="MobiDB-lite"/>
    </source>
</evidence>
<dbReference type="EMBL" id="NMUH01002987">
    <property type="protein sequence ID" value="MQM03176.1"/>
    <property type="molecule type" value="Genomic_DNA"/>
</dbReference>
<protein>
    <submittedName>
        <fullName evidence="2">Uncharacterized protein</fullName>
    </submittedName>
</protein>
<accession>A0A843W5B4</accession>
<reference evidence="2" key="1">
    <citation type="submission" date="2017-07" db="EMBL/GenBank/DDBJ databases">
        <title>Taro Niue Genome Assembly and Annotation.</title>
        <authorList>
            <person name="Atibalentja N."/>
            <person name="Keating K."/>
            <person name="Fields C.J."/>
        </authorList>
    </citation>
    <scope>NUCLEOTIDE SEQUENCE</scope>
    <source>
        <strain evidence="2">Niue_2</strain>
        <tissue evidence="2">Leaf</tissue>
    </source>
</reference>
<feature type="region of interest" description="Disordered" evidence="1">
    <location>
        <begin position="1"/>
        <end position="60"/>
    </location>
</feature>
<dbReference type="AlphaFoldDB" id="A0A843W5B4"/>